<gene>
    <name evidence="1" type="ORF">IE53DRAFT_386207</name>
</gene>
<sequence length="621" mass="69700">MSDIEEKHTQKRRRLVQADKRSKPPKEARIHPHITLPVKANLLDGFFEYAYKRHQVHLRRLSGLPQQDWTDDKILRTYKFANVYRALDRGTQFVITDVIPKGEQTVEECCFRIFLYRSFARISTYRILEQALGHAPRYSTFSPSLYDSILFPRVANGEPLYGSSYYVPAPREFDTVHPFQSTLRLIDLMMKSGLPQKIHNAKHMRDAHAFISAYPSMGPFTAMQLVLDLNLSSFINLSESEFAACGPGSRSCLFDMFGTGVKGVELEAMRWLCKTQDEHWERLGITEPPRLCEMRPPGLNVVDTEHTLCEFMKYLRYKSGRSGRGGKPASARRIASPAAKQESDDGNFVVPKRDNTSFELAGERGLYKVHDDEPLTIVLPPKFLVPEREFDYERPAPVGKVEDPDLNPKADPGEDIYEISHIVNIIGKRCLVRWEGFGPEDDTWESIDDLRKFGADEVIDTYLAWPKFVKAELDKMVEEERRLKEKVLTFQTSLGGSGGGDDQTRSPGETEAEVVANDRARVKTKDEEPTLSVCKLPIAFDLAHLMSSRGMTSTTGGGVGGGRTSNFDQETQQAPSLTMVTGGGGEGEPSKDDDDDEGSWNPEMFAPDLKALLAASASQGD</sequence>
<keyword evidence="2" id="KW-1185">Reference proteome</keyword>
<dbReference type="EMBL" id="KZ819845">
    <property type="protein sequence ID" value="PWN51412.1"/>
    <property type="molecule type" value="Genomic_DNA"/>
</dbReference>
<accession>A0ACD0P068</accession>
<evidence type="ECO:0000313" key="2">
    <source>
        <dbReference type="Proteomes" id="UP000245626"/>
    </source>
</evidence>
<organism evidence="1 2">
    <name type="scientific">Violaceomyces palustris</name>
    <dbReference type="NCBI Taxonomy" id="1673888"/>
    <lineage>
        <taxon>Eukaryota</taxon>
        <taxon>Fungi</taxon>
        <taxon>Dikarya</taxon>
        <taxon>Basidiomycota</taxon>
        <taxon>Ustilaginomycotina</taxon>
        <taxon>Ustilaginomycetes</taxon>
        <taxon>Violaceomycetales</taxon>
        <taxon>Violaceomycetaceae</taxon>
        <taxon>Violaceomyces</taxon>
    </lineage>
</organism>
<dbReference type="Proteomes" id="UP000245626">
    <property type="component" value="Unassembled WGS sequence"/>
</dbReference>
<proteinExistence type="predicted"/>
<evidence type="ECO:0000313" key="1">
    <source>
        <dbReference type="EMBL" id="PWN51412.1"/>
    </source>
</evidence>
<protein>
    <submittedName>
        <fullName evidence="1">Uncharacterized protein</fullName>
    </submittedName>
</protein>
<reference evidence="1 2" key="1">
    <citation type="journal article" date="2018" name="Mol. Biol. Evol.">
        <title>Broad Genomic Sampling Reveals a Smut Pathogenic Ancestry of the Fungal Clade Ustilaginomycotina.</title>
        <authorList>
            <person name="Kijpornyongpan T."/>
            <person name="Mondo S.J."/>
            <person name="Barry K."/>
            <person name="Sandor L."/>
            <person name="Lee J."/>
            <person name="Lipzen A."/>
            <person name="Pangilinan J."/>
            <person name="LaButti K."/>
            <person name="Hainaut M."/>
            <person name="Henrissat B."/>
            <person name="Grigoriev I.V."/>
            <person name="Spatafora J.W."/>
            <person name="Aime M.C."/>
        </authorList>
    </citation>
    <scope>NUCLEOTIDE SEQUENCE [LARGE SCALE GENOMIC DNA]</scope>
    <source>
        <strain evidence="1 2">SA 807</strain>
    </source>
</reference>
<name>A0ACD0P068_9BASI</name>